<gene>
    <name evidence="1" type="ORF">L1987_18857</name>
</gene>
<dbReference type="Proteomes" id="UP001056120">
    <property type="component" value="Linkage Group LG06"/>
</dbReference>
<accession>A0ACB9J320</accession>
<sequence length="212" mass="23638">MLKATKCLQKGCIAYLVQISTSTKEKKIEDVPVVTDHADIFPDELPGILSEREVEFKINLVPGTAPIAKAPYRLAPTEMKELETQLDEILEKGFIRLSSSPWGAPILFRSTVYGSCSEAEGYYRRFIQGFSKFAVPLTTLTRKNVKYEWGTKQEEAFQTLKGKLTHAPILAFPDEKAPAYLASTQEYLCVLVKYARAFCPAHLLSAQASGQV</sequence>
<evidence type="ECO:0000313" key="1">
    <source>
        <dbReference type="EMBL" id="KAI3814111.1"/>
    </source>
</evidence>
<comment type="caution">
    <text evidence="1">The sequence shown here is derived from an EMBL/GenBank/DDBJ whole genome shotgun (WGS) entry which is preliminary data.</text>
</comment>
<organism evidence="1 2">
    <name type="scientific">Smallanthus sonchifolius</name>
    <dbReference type="NCBI Taxonomy" id="185202"/>
    <lineage>
        <taxon>Eukaryota</taxon>
        <taxon>Viridiplantae</taxon>
        <taxon>Streptophyta</taxon>
        <taxon>Embryophyta</taxon>
        <taxon>Tracheophyta</taxon>
        <taxon>Spermatophyta</taxon>
        <taxon>Magnoliopsida</taxon>
        <taxon>eudicotyledons</taxon>
        <taxon>Gunneridae</taxon>
        <taxon>Pentapetalae</taxon>
        <taxon>asterids</taxon>
        <taxon>campanulids</taxon>
        <taxon>Asterales</taxon>
        <taxon>Asteraceae</taxon>
        <taxon>Asteroideae</taxon>
        <taxon>Heliantheae alliance</taxon>
        <taxon>Millerieae</taxon>
        <taxon>Smallanthus</taxon>
    </lineage>
</organism>
<protein>
    <submittedName>
        <fullName evidence="1">Uncharacterized protein</fullName>
    </submittedName>
</protein>
<reference evidence="1 2" key="2">
    <citation type="journal article" date="2022" name="Mol. Ecol. Resour.">
        <title>The genomes of chicory, endive, great burdock and yacon provide insights into Asteraceae paleo-polyploidization history and plant inulin production.</title>
        <authorList>
            <person name="Fan W."/>
            <person name="Wang S."/>
            <person name="Wang H."/>
            <person name="Wang A."/>
            <person name="Jiang F."/>
            <person name="Liu H."/>
            <person name="Zhao H."/>
            <person name="Xu D."/>
            <person name="Zhang Y."/>
        </authorList>
    </citation>
    <scope>NUCLEOTIDE SEQUENCE [LARGE SCALE GENOMIC DNA]</scope>
    <source>
        <strain evidence="2">cv. Yunnan</strain>
        <tissue evidence="1">Leaves</tissue>
    </source>
</reference>
<evidence type="ECO:0000313" key="2">
    <source>
        <dbReference type="Proteomes" id="UP001056120"/>
    </source>
</evidence>
<keyword evidence="2" id="KW-1185">Reference proteome</keyword>
<dbReference type="EMBL" id="CM042023">
    <property type="protein sequence ID" value="KAI3814111.1"/>
    <property type="molecule type" value="Genomic_DNA"/>
</dbReference>
<proteinExistence type="predicted"/>
<reference evidence="2" key="1">
    <citation type="journal article" date="2022" name="Mol. Ecol. Resour.">
        <title>The genomes of chicory, endive, great burdock and yacon provide insights into Asteraceae palaeo-polyploidization history and plant inulin production.</title>
        <authorList>
            <person name="Fan W."/>
            <person name="Wang S."/>
            <person name="Wang H."/>
            <person name="Wang A."/>
            <person name="Jiang F."/>
            <person name="Liu H."/>
            <person name="Zhao H."/>
            <person name="Xu D."/>
            <person name="Zhang Y."/>
        </authorList>
    </citation>
    <scope>NUCLEOTIDE SEQUENCE [LARGE SCALE GENOMIC DNA]</scope>
    <source>
        <strain evidence="2">cv. Yunnan</strain>
    </source>
</reference>
<name>A0ACB9J320_9ASTR</name>